<evidence type="ECO:0000313" key="2">
    <source>
        <dbReference type="Proteomes" id="UP000275267"/>
    </source>
</evidence>
<organism evidence="1 2">
    <name type="scientific">Panicum miliaceum</name>
    <name type="common">Proso millet</name>
    <name type="synonym">Broomcorn millet</name>
    <dbReference type="NCBI Taxonomy" id="4540"/>
    <lineage>
        <taxon>Eukaryota</taxon>
        <taxon>Viridiplantae</taxon>
        <taxon>Streptophyta</taxon>
        <taxon>Embryophyta</taxon>
        <taxon>Tracheophyta</taxon>
        <taxon>Spermatophyta</taxon>
        <taxon>Magnoliopsida</taxon>
        <taxon>Liliopsida</taxon>
        <taxon>Poales</taxon>
        <taxon>Poaceae</taxon>
        <taxon>PACMAD clade</taxon>
        <taxon>Panicoideae</taxon>
        <taxon>Panicodae</taxon>
        <taxon>Paniceae</taxon>
        <taxon>Panicinae</taxon>
        <taxon>Panicum</taxon>
        <taxon>Panicum sect. Panicum</taxon>
    </lineage>
</organism>
<dbReference type="Proteomes" id="UP000275267">
    <property type="component" value="Unassembled WGS sequence"/>
</dbReference>
<evidence type="ECO:0000313" key="1">
    <source>
        <dbReference type="EMBL" id="RLM69567.1"/>
    </source>
</evidence>
<gene>
    <name evidence="1" type="ORF">C2845_PM17G14840</name>
</gene>
<keyword evidence="2" id="KW-1185">Reference proteome</keyword>
<dbReference type="AlphaFoldDB" id="A0A3L6Q0T3"/>
<comment type="caution">
    <text evidence="1">The sequence shown here is derived from an EMBL/GenBank/DDBJ whole genome shotgun (WGS) entry which is preliminary data.</text>
</comment>
<proteinExistence type="predicted"/>
<protein>
    <submittedName>
        <fullName evidence="1">Uncharacterized protein</fullName>
    </submittedName>
</protein>
<name>A0A3L6Q0T3_PANMI</name>
<accession>A0A3L6Q0T3</accession>
<reference evidence="2" key="1">
    <citation type="journal article" date="2019" name="Nat. Commun.">
        <title>The genome of broomcorn millet.</title>
        <authorList>
            <person name="Zou C."/>
            <person name="Miki D."/>
            <person name="Li D."/>
            <person name="Tang Q."/>
            <person name="Xiao L."/>
            <person name="Rajput S."/>
            <person name="Deng P."/>
            <person name="Jia W."/>
            <person name="Huang R."/>
            <person name="Zhang M."/>
            <person name="Sun Y."/>
            <person name="Hu J."/>
            <person name="Fu X."/>
            <person name="Schnable P.S."/>
            <person name="Li F."/>
            <person name="Zhang H."/>
            <person name="Feng B."/>
            <person name="Zhu X."/>
            <person name="Liu R."/>
            <person name="Schnable J.C."/>
            <person name="Zhu J.-K."/>
            <person name="Zhang H."/>
        </authorList>
    </citation>
    <scope>NUCLEOTIDE SEQUENCE [LARGE SCALE GENOMIC DNA]</scope>
</reference>
<dbReference type="EMBL" id="PQIB02000014">
    <property type="protein sequence ID" value="RLM69567.1"/>
    <property type="molecule type" value="Genomic_DNA"/>
</dbReference>
<sequence>MAERHLLSQKTRHQELWEHQLLTNLQELVIGEEDQELRQWCESEENKGKLTHINSTQKNIKALNVDNI</sequence>